<evidence type="ECO:0000313" key="2">
    <source>
        <dbReference type="Proteomes" id="UP000076532"/>
    </source>
</evidence>
<dbReference type="InterPro" id="IPR013320">
    <property type="entry name" value="ConA-like_dom_sf"/>
</dbReference>
<dbReference type="Gene3D" id="2.60.120.200">
    <property type="match status" value="1"/>
</dbReference>
<accession>A0A166D209</accession>
<name>A0A166D209_9AGAM</name>
<dbReference type="EMBL" id="KV417620">
    <property type="protein sequence ID" value="KZP14225.1"/>
    <property type="molecule type" value="Genomic_DNA"/>
</dbReference>
<dbReference type="Pfam" id="PF07081">
    <property type="entry name" value="DUF1349"/>
    <property type="match status" value="1"/>
</dbReference>
<dbReference type="PANTHER" id="PTHR35332">
    <property type="entry name" value="REGULATION OF ENOLASE PROTEIN 1"/>
    <property type="match status" value="1"/>
</dbReference>
<keyword evidence="2" id="KW-1185">Reference proteome</keyword>
<evidence type="ECO:0008006" key="3">
    <source>
        <dbReference type="Google" id="ProtNLM"/>
    </source>
</evidence>
<dbReference type="Proteomes" id="UP000076532">
    <property type="component" value="Unassembled WGS sequence"/>
</dbReference>
<organism evidence="1 2">
    <name type="scientific">Athelia psychrophila</name>
    <dbReference type="NCBI Taxonomy" id="1759441"/>
    <lineage>
        <taxon>Eukaryota</taxon>
        <taxon>Fungi</taxon>
        <taxon>Dikarya</taxon>
        <taxon>Basidiomycota</taxon>
        <taxon>Agaricomycotina</taxon>
        <taxon>Agaricomycetes</taxon>
        <taxon>Agaricomycetidae</taxon>
        <taxon>Atheliales</taxon>
        <taxon>Atheliaceae</taxon>
        <taxon>Athelia</taxon>
    </lineage>
</organism>
<dbReference type="AlphaFoldDB" id="A0A166D209"/>
<dbReference type="InterPro" id="IPR009784">
    <property type="entry name" value="DUF1349"/>
</dbReference>
<gene>
    <name evidence="1" type="ORF">FIBSPDRAFT_796849</name>
</gene>
<dbReference type="OrthoDB" id="42525at2759"/>
<sequence>MPSQAGVPISFNDSKWTHLNTPTSPPAISSDGVQITVLSGPKTDWWRTTSVDSSSGVVYGFKKGVSDGFEVSVDLGIDHQVKATASDHATVFLRLSSHTWVKAGIEYDLGELWNSVVVTNPYSDWYVPLFYPPWTPSSSTRFTISLKDRTLRVYLGDTMIREVHAFGQEDENEEAFVGVMACSPLGEGVKATFEGFQMREGVR</sequence>
<reference evidence="1 2" key="1">
    <citation type="journal article" date="2016" name="Mol. Biol. Evol.">
        <title>Comparative Genomics of Early-Diverging Mushroom-Forming Fungi Provides Insights into the Origins of Lignocellulose Decay Capabilities.</title>
        <authorList>
            <person name="Nagy L.G."/>
            <person name="Riley R."/>
            <person name="Tritt A."/>
            <person name="Adam C."/>
            <person name="Daum C."/>
            <person name="Floudas D."/>
            <person name="Sun H."/>
            <person name="Yadav J.S."/>
            <person name="Pangilinan J."/>
            <person name="Larsson K.H."/>
            <person name="Matsuura K."/>
            <person name="Barry K."/>
            <person name="Labutti K."/>
            <person name="Kuo R."/>
            <person name="Ohm R.A."/>
            <person name="Bhattacharya S.S."/>
            <person name="Shirouzu T."/>
            <person name="Yoshinaga Y."/>
            <person name="Martin F.M."/>
            <person name="Grigoriev I.V."/>
            <person name="Hibbett D.S."/>
        </authorList>
    </citation>
    <scope>NUCLEOTIDE SEQUENCE [LARGE SCALE GENOMIC DNA]</scope>
    <source>
        <strain evidence="1 2">CBS 109695</strain>
    </source>
</reference>
<dbReference type="PANTHER" id="PTHR35332:SF2">
    <property type="entry name" value="REGULATION OF ENOLASE PROTEIN 1"/>
    <property type="match status" value="1"/>
</dbReference>
<proteinExistence type="predicted"/>
<protein>
    <recommendedName>
        <fullName evidence="3">Concanavalin A-like lectin/glucanase</fullName>
    </recommendedName>
</protein>
<evidence type="ECO:0000313" key="1">
    <source>
        <dbReference type="EMBL" id="KZP14225.1"/>
    </source>
</evidence>
<dbReference type="SUPFAM" id="SSF49899">
    <property type="entry name" value="Concanavalin A-like lectins/glucanases"/>
    <property type="match status" value="1"/>
</dbReference>